<dbReference type="Pfam" id="PF10114">
    <property type="entry name" value="PocR"/>
    <property type="match status" value="1"/>
</dbReference>
<dbReference type="PANTHER" id="PTHR43280:SF2">
    <property type="entry name" value="HTH-TYPE TRANSCRIPTIONAL REGULATOR EXSA"/>
    <property type="match status" value="1"/>
</dbReference>
<dbReference type="SUPFAM" id="SSF46689">
    <property type="entry name" value="Homeodomain-like"/>
    <property type="match status" value="2"/>
</dbReference>
<dbReference type="InterPro" id="IPR018062">
    <property type="entry name" value="HTH_AraC-typ_CS"/>
</dbReference>
<dbReference type="Proteomes" id="UP000236151">
    <property type="component" value="Unassembled WGS sequence"/>
</dbReference>
<evidence type="ECO:0000256" key="2">
    <source>
        <dbReference type="ARBA" id="ARBA00023125"/>
    </source>
</evidence>
<name>A0A2K2FLM5_9CLOT</name>
<evidence type="ECO:0000259" key="4">
    <source>
        <dbReference type="PROSITE" id="PS01124"/>
    </source>
</evidence>
<dbReference type="SMART" id="SM00342">
    <property type="entry name" value="HTH_ARAC"/>
    <property type="match status" value="1"/>
</dbReference>
<dbReference type="PROSITE" id="PS01124">
    <property type="entry name" value="HTH_ARAC_FAMILY_2"/>
    <property type="match status" value="1"/>
</dbReference>
<dbReference type="OrthoDB" id="625043at2"/>
<dbReference type="KEGG" id="cthd:CDO33_11015"/>
<dbReference type="AlphaFoldDB" id="A0A2K2FLM5"/>
<keyword evidence="1" id="KW-0805">Transcription regulation</keyword>
<keyword evidence="6" id="KW-1185">Reference proteome</keyword>
<dbReference type="PANTHER" id="PTHR43280">
    <property type="entry name" value="ARAC-FAMILY TRANSCRIPTIONAL REGULATOR"/>
    <property type="match status" value="1"/>
</dbReference>
<protein>
    <recommendedName>
        <fullName evidence="4">HTH araC/xylS-type domain-containing protein</fullName>
    </recommendedName>
</protein>
<evidence type="ECO:0000313" key="5">
    <source>
        <dbReference type="EMBL" id="PNU01198.1"/>
    </source>
</evidence>
<dbReference type="RefSeq" id="WP_103080056.1">
    <property type="nucleotide sequence ID" value="NZ_CP021850.1"/>
</dbReference>
<sequence>MELGNGQSDVRFDLKKAIKCVDAYSKSVGIECIIIDSDGNPLYLTGGRKDICIFCSRMQNPLKGSINCSNVHLYGSYQAERFGGKYVFFCPMGMVHWASPISVDGSMQGAVLAGPVHMVEPDQFPIDDIASMNQIEESHLDEFKMCIEEIPVIRPDVVENMSELLLMVAEQISAPQSSKYFYERESQEQQSDISKYLQHIKTMGGNDESLSAYPIEKEEELLSLISIGDKAGSQKVLNEIFGYIFFSSGGNFEVIKARVLELIVLLSRAALKGGADVEQIFGLNYKYLSQINSFHSVEELTYWLSKIMMRFTDCVFNLADVKHIDVIYKAVDYIKRNYMKKITLEEVAANVYLSPSYFSKIFKDEMKCNFNNYLNQIRIEVSKKLLADDSIALVDIANLVGYEDQSYFTKVFKKLVGISPGKFREARCSKINLQQR</sequence>
<dbReference type="GO" id="GO:0003700">
    <property type="term" value="F:DNA-binding transcription factor activity"/>
    <property type="evidence" value="ECO:0007669"/>
    <property type="project" value="InterPro"/>
</dbReference>
<dbReference type="GO" id="GO:0043565">
    <property type="term" value="F:sequence-specific DNA binding"/>
    <property type="evidence" value="ECO:0007669"/>
    <property type="project" value="InterPro"/>
</dbReference>
<organism evidence="5 6">
    <name type="scientific">Clostridium thermosuccinogenes</name>
    <dbReference type="NCBI Taxonomy" id="84032"/>
    <lineage>
        <taxon>Bacteria</taxon>
        <taxon>Bacillati</taxon>
        <taxon>Bacillota</taxon>
        <taxon>Clostridia</taxon>
        <taxon>Eubacteriales</taxon>
        <taxon>Clostridiaceae</taxon>
        <taxon>Clostridium</taxon>
    </lineage>
</organism>
<accession>A0A2K2FLM5</accession>
<dbReference type="InterPro" id="IPR018060">
    <property type="entry name" value="HTH_AraC"/>
</dbReference>
<feature type="domain" description="HTH araC/xylS-type" evidence="4">
    <location>
        <begin position="328"/>
        <end position="426"/>
    </location>
</feature>
<reference evidence="5 6" key="1">
    <citation type="submission" date="2017-06" db="EMBL/GenBank/DDBJ databases">
        <title>Investigating the central metabolism of Clostridium thermosuccinogenes.</title>
        <authorList>
            <person name="Koendjbiharie J.G."/>
            <person name="van Kranenburg R."/>
        </authorList>
    </citation>
    <scope>NUCLEOTIDE SEQUENCE [LARGE SCALE GENOMIC DNA]</scope>
    <source>
        <strain evidence="5 6">DSM 5806</strain>
    </source>
</reference>
<dbReference type="InterPro" id="IPR020449">
    <property type="entry name" value="Tscrpt_reg_AraC-type_HTH"/>
</dbReference>
<keyword evidence="2" id="KW-0238">DNA-binding</keyword>
<dbReference type="Pfam" id="PF12833">
    <property type="entry name" value="HTH_18"/>
    <property type="match status" value="1"/>
</dbReference>
<dbReference type="PRINTS" id="PR00032">
    <property type="entry name" value="HTHARAC"/>
</dbReference>
<evidence type="ECO:0000256" key="1">
    <source>
        <dbReference type="ARBA" id="ARBA00023015"/>
    </source>
</evidence>
<proteinExistence type="predicted"/>
<dbReference type="Gene3D" id="1.10.10.60">
    <property type="entry name" value="Homeodomain-like"/>
    <property type="match status" value="2"/>
</dbReference>
<keyword evidence="3" id="KW-0804">Transcription</keyword>
<comment type="caution">
    <text evidence="5">The sequence shown here is derived from an EMBL/GenBank/DDBJ whole genome shotgun (WGS) entry which is preliminary data.</text>
</comment>
<dbReference type="InterPro" id="IPR018771">
    <property type="entry name" value="PocR_dom"/>
</dbReference>
<dbReference type="PROSITE" id="PS00041">
    <property type="entry name" value="HTH_ARAC_FAMILY_1"/>
    <property type="match status" value="1"/>
</dbReference>
<dbReference type="InterPro" id="IPR009057">
    <property type="entry name" value="Homeodomain-like_sf"/>
</dbReference>
<evidence type="ECO:0000313" key="6">
    <source>
        <dbReference type="Proteomes" id="UP000236151"/>
    </source>
</evidence>
<evidence type="ECO:0000256" key="3">
    <source>
        <dbReference type="ARBA" id="ARBA00023163"/>
    </source>
</evidence>
<dbReference type="EMBL" id="NIOJ01000003">
    <property type="protein sequence ID" value="PNU01198.1"/>
    <property type="molecule type" value="Genomic_DNA"/>
</dbReference>
<gene>
    <name evidence="5" type="ORF">CDQ84_02095</name>
</gene>